<dbReference type="InterPro" id="IPR036162">
    <property type="entry name" value="Resolvase-like_N_sf"/>
</dbReference>
<dbReference type="Pfam" id="PF00239">
    <property type="entry name" value="Resolvase"/>
    <property type="match status" value="1"/>
</dbReference>
<evidence type="ECO:0000259" key="3">
    <source>
        <dbReference type="PROSITE" id="PS51737"/>
    </source>
</evidence>
<name>A0A078KR57_9FIRM</name>
<feature type="domain" description="Recombinase" evidence="3">
    <location>
        <begin position="147"/>
        <end position="299"/>
    </location>
</feature>
<dbReference type="PANTHER" id="PTHR30461">
    <property type="entry name" value="DNA-INVERTASE FROM LAMBDOID PROPHAGE"/>
    <property type="match status" value="1"/>
</dbReference>
<dbReference type="InterPro" id="IPR025827">
    <property type="entry name" value="Zn_ribbon_recom_dom"/>
</dbReference>
<dbReference type="PROSITE" id="PS51736">
    <property type="entry name" value="RECOMBINASES_3"/>
    <property type="match status" value="1"/>
</dbReference>
<accession>A0A078KR57</accession>
<dbReference type="KEGG" id="ccel:CCDG5_0502"/>
<dbReference type="PATRIC" id="fig|29343.3.peg.527"/>
<reference evidence="5" key="1">
    <citation type="submission" date="2014-07" db="EMBL/GenBank/DDBJ databases">
        <authorList>
            <person name="Wibberg D."/>
        </authorList>
    </citation>
    <scope>NUCLEOTIDE SEQUENCE [LARGE SCALE GENOMIC DNA]</scope>
    <source>
        <strain evidence="5">DG5</strain>
    </source>
</reference>
<evidence type="ECO:0000313" key="4">
    <source>
        <dbReference type="EMBL" id="CDZ23640.1"/>
    </source>
</evidence>
<dbReference type="InterPro" id="IPR038109">
    <property type="entry name" value="DNA_bind_recomb_sf"/>
</dbReference>
<dbReference type="GO" id="GO:0003677">
    <property type="term" value="F:DNA binding"/>
    <property type="evidence" value="ECO:0007669"/>
    <property type="project" value="InterPro"/>
</dbReference>
<dbReference type="Proteomes" id="UP000032431">
    <property type="component" value="Chromosome I"/>
</dbReference>
<organism evidence="4 5">
    <name type="scientific">[Clostridium] cellulosi</name>
    <dbReference type="NCBI Taxonomy" id="29343"/>
    <lineage>
        <taxon>Bacteria</taxon>
        <taxon>Bacillati</taxon>
        <taxon>Bacillota</taxon>
        <taxon>Clostridia</taxon>
        <taxon>Eubacteriales</taxon>
        <taxon>Oscillospiraceae</taxon>
        <taxon>Oscillospiraceae incertae sedis</taxon>
    </lineage>
</organism>
<feature type="coiled-coil region" evidence="1">
    <location>
        <begin position="364"/>
        <end position="408"/>
    </location>
</feature>
<dbReference type="STRING" id="29343.CCDG5_0502"/>
<dbReference type="Gene3D" id="3.40.50.1390">
    <property type="entry name" value="Resolvase, N-terminal catalytic domain"/>
    <property type="match status" value="1"/>
</dbReference>
<gene>
    <name evidence="4" type="ORF">CCDG5_0502</name>
</gene>
<dbReference type="Gene3D" id="3.90.1750.20">
    <property type="entry name" value="Putative Large Serine Recombinase, Chain B, Domain 2"/>
    <property type="match status" value="1"/>
</dbReference>
<dbReference type="HOGENOM" id="CLU_010686_18_14_9"/>
<dbReference type="OrthoDB" id="9781670at2"/>
<evidence type="ECO:0000259" key="2">
    <source>
        <dbReference type="PROSITE" id="PS51736"/>
    </source>
</evidence>
<dbReference type="GO" id="GO:0000150">
    <property type="term" value="F:DNA strand exchange activity"/>
    <property type="evidence" value="ECO:0007669"/>
    <property type="project" value="InterPro"/>
</dbReference>
<evidence type="ECO:0000313" key="5">
    <source>
        <dbReference type="Proteomes" id="UP000032431"/>
    </source>
</evidence>
<dbReference type="InterPro" id="IPR011109">
    <property type="entry name" value="DNA_bind_recombinase_dom"/>
</dbReference>
<dbReference type="InterPro" id="IPR050639">
    <property type="entry name" value="SSR_resolvase"/>
</dbReference>
<dbReference type="Pfam" id="PF07508">
    <property type="entry name" value="Recombinase"/>
    <property type="match status" value="1"/>
</dbReference>
<evidence type="ECO:0000256" key="1">
    <source>
        <dbReference type="SAM" id="Coils"/>
    </source>
</evidence>
<dbReference type="InterPro" id="IPR006119">
    <property type="entry name" value="Resolv_N"/>
</dbReference>
<sequence length="488" mass="55877">MIAIYARQTKNDPNGDKQIELCLRECTGEYAPFIEKPVDSKSKERPAMRSLIQAVERGEIERVVVYRIDLMFNTLTEFSHLWNVLQQANAEFTSVSENFDTSTEKGKEILKIMMEFARIERENIGNRIRDNYRERAEKGIYPGGPAPYGFTIEHTVIDGKKASILVPNSNIEVVKEIFELYSQGEISLGKLAAYLHEKGVPGIKRSGWDNVSISRILHNPVYVKSNEDVYNYYKEKGTTIYNSKEQFNMGKGCWLLGKRSQDQDKEQNGELLVVARHDGVISPEVFLKCQRRLDANRKLKNTGNGAYTWLSGLVKCGYCGYSMQAVSANGGKYVYLICTGKTNFKVCRAKFRSPHVEAVEPYVEEKLNERLIELRKNRKTKTRENIEVEKLKKELNDIEMQINNLVNSIAMANDVLIGYINARVKELDKRKSEILNYLKTNFERCHSMELPSSDFSSLSFEQKKDVAKALIKKISLTKGNIDIEWAQI</sequence>
<feature type="domain" description="Resolvase/invertase-type recombinase catalytic" evidence="2">
    <location>
        <begin position="1"/>
        <end position="139"/>
    </location>
</feature>
<dbReference type="SMART" id="SM00857">
    <property type="entry name" value="Resolvase"/>
    <property type="match status" value="1"/>
</dbReference>
<keyword evidence="1" id="KW-0175">Coiled coil</keyword>
<dbReference type="PANTHER" id="PTHR30461:SF23">
    <property type="entry name" value="DNA RECOMBINASE-RELATED"/>
    <property type="match status" value="1"/>
</dbReference>
<dbReference type="AlphaFoldDB" id="A0A078KR57"/>
<dbReference type="PROSITE" id="PS51737">
    <property type="entry name" value="RECOMBINASE_DNA_BIND"/>
    <property type="match status" value="1"/>
</dbReference>
<proteinExistence type="predicted"/>
<dbReference type="Pfam" id="PF13408">
    <property type="entry name" value="Zn_ribbon_recom"/>
    <property type="match status" value="1"/>
</dbReference>
<evidence type="ECO:0008006" key="6">
    <source>
        <dbReference type="Google" id="ProtNLM"/>
    </source>
</evidence>
<dbReference type="CDD" id="cd03768">
    <property type="entry name" value="SR_ResInv"/>
    <property type="match status" value="1"/>
</dbReference>
<dbReference type="EMBL" id="LM995447">
    <property type="protein sequence ID" value="CDZ23640.1"/>
    <property type="molecule type" value="Genomic_DNA"/>
</dbReference>
<protein>
    <recommendedName>
        <fullName evidence="6">Recombinase family protein</fullName>
    </recommendedName>
</protein>
<keyword evidence="5" id="KW-1185">Reference proteome</keyword>
<dbReference type="SUPFAM" id="SSF53041">
    <property type="entry name" value="Resolvase-like"/>
    <property type="match status" value="1"/>
</dbReference>